<evidence type="ECO:0000256" key="1">
    <source>
        <dbReference type="ARBA" id="ARBA00023015"/>
    </source>
</evidence>
<evidence type="ECO:0000259" key="4">
    <source>
        <dbReference type="PROSITE" id="PS50995"/>
    </source>
</evidence>
<reference evidence="5 6" key="1">
    <citation type="submission" date="2020-03" db="EMBL/GenBank/DDBJ databases">
        <title>Soil Listeria distribution.</title>
        <authorList>
            <person name="Liao J."/>
            <person name="Wiedmann M."/>
        </authorList>
    </citation>
    <scope>NUCLEOTIDE SEQUENCE [LARGE SCALE GENOMIC DNA]</scope>
    <source>
        <strain evidence="5 6">FSL L7-0259</strain>
    </source>
</reference>
<dbReference type="InterPro" id="IPR036388">
    <property type="entry name" value="WH-like_DNA-bd_sf"/>
</dbReference>
<dbReference type="PANTHER" id="PTHR42756:SF1">
    <property type="entry name" value="TRANSCRIPTIONAL REPRESSOR OF EMRAB OPERON"/>
    <property type="match status" value="1"/>
</dbReference>
<keyword evidence="3" id="KW-0804">Transcription</keyword>
<comment type="caution">
    <text evidence="5">The sequence shown here is derived from an EMBL/GenBank/DDBJ whole genome shotgun (WGS) entry which is preliminary data.</text>
</comment>
<dbReference type="InterPro" id="IPR036390">
    <property type="entry name" value="WH_DNA-bd_sf"/>
</dbReference>
<dbReference type="AlphaFoldDB" id="A0A7X1D9I4"/>
<accession>A0A7X1D9I4</accession>
<dbReference type="InterPro" id="IPR000835">
    <property type="entry name" value="HTH_MarR-typ"/>
</dbReference>
<dbReference type="PROSITE" id="PS50995">
    <property type="entry name" value="HTH_MARR_2"/>
    <property type="match status" value="1"/>
</dbReference>
<keyword evidence="2" id="KW-0238">DNA-binding</keyword>
<organism evidence="5 6">
    <name type="scientific">Listeria booriae</name>
    <dbReference type="NCBI Taxonomy" id="1552123"/>
    <lineage>
        <taxon>Bacteria</taxon>
        <taxon>Bacillati</taxon>
        <taxon>Bacillota</taxon>
        <taxon>Bacilli</taxon>
        <taxon>Bacillales</taxon>
        <taxon>Listeriaceae</taxon>
        <taxon>Listeria</taxon>
    </lineage>
</organism>
<evidence type="ECO:0000313" key="5">
    <source>
        <dbReference type="EMBL" id="MBC2177401.1"/>
    </source>
</evidence>
<dbReference type="Pfam" id="PF01047">
    <property type="entry name" value="MarR"/>
    <property type="match status" value="1"/>
</dbReference>
<sequence length="207" mass="23468">MTWDCLLDIVVSNTVVIKTIFDKLNYTPLPNSCQLNCFRLNCLGDVKEGRPVILGENELSEKIYTLSLLQQDYISKRLKGIHLNVLQAKSLNYVSVNSGTIQKDLANYLGKQNATVTNILKELEKKQLIYREIPKDNERQKKIFLTSGGEQLVGEVQQAFADLNREMEQIISAKEKAQIIAGLEKLIADFKLNRCITNDLNVNKVPK</sequence>
<proteinExistence type="predicted"/>
<gene>
    <name evidence="5" type="ORF">HCB27_12280</name>
</gene>
<dbReference type="PANTHER" id="PTHR42756">
    <property type="entry name" value="TRANSCRIPTIONAL REGULATOR, MARR"/>
    <property type="match status" value="1"/>
</dbReference>
<dbReference type="Proteomes" id="UP000541735">
    <property type="component" value="Unassembled WGS sequence"/>
</dbReference>
<protein>
    <submittedName>
        <fullName evidence="5">Winged helix-turn-helix transcriptional regulator</fullName>
    </submittedName>
</protein>
<dbReference type="Gene3D" id="1.10.10.10">
    <property type="entry name" value="Winged helix-like DNA-binding domain superfamily/Winged helix DNA-binding domain"/>
    <property type="match status" value="1"/>
</dbReference>
<dbReference type="PRINTS" id="PR00598">
    <property type="entry name" value="HTHMARR"/>
</dbReference>
<dbReference type="SMART" id="SM00347">
    <property type="entry name" value="HTH_MARR"/>
    <property type="match status" value="1"/>
</dbReference>
<dbReference type="SUPFAM" id="SSF46785">
    <property type="entry name" value="Winged helix' DNA-binding domain"/>
    <property type="match status" value="1"/>
</dbReference>
<evidence type="ECO:0000313" key="6">
    <source>
        <dbReference type="Proteomes" id="UP000541735"/>
    </source>
</evidence>
<keyword evidence="1" id="KW-0805">Transcription regulation</keyword>
<dbReference type="GO" id="GO:0003677">
    <property type="term" value="F:DNA binding"/>
    <property type="evidence" value="ECO:0007669"/>
    <property type="project" value="UniProtKB-KW"/>
</dbReference>
<evidence type="ECO:0000256" key="3">
    <source>
        <dbReference type="ARBA" id="ARBA00023163"/>
    </source>
</evidence>
<feature type="domain" description="HTH marR-type" evidence="4">
    <location>
        <begin position="56"/>
        <end position="188"/>
    </location>
</feature>
<name>A0A7X1D9I4_9LIST</name>
<evidence type="ECO:0000256" key="2">
    <source>
        <dbReference type="ARBA" id="ARBA00023125"/>
    </source>
</evidence>
<dbReference type="EMBL" id="JAARYD010000005">
    <property type="protein sequence ID" value="MBC2177401.1"/>
    <property type="molecule type" value="Genomic_DNA"/>
</dbReference>
<dbReference type="GO" id="GO:0003700">
    <property type="term" value="F:DNA-binding transcription factor activity"/>
    <property type="evidence" value="ECO:0007669"/>
    <property type="project" value="InterPro"/>
</dbReference>